<keyword evidence="2" id="KW-0963">Cytoplasm</keyword>
<keyword evidence="3" id="KW-0677">Repeat</keyword>
<evidence type="ECO:0000256" key="1">
    <source>
        <dbReference type="ARBA" id="ARBA00004496"/>
    </source>
</evidence>
<reference evidence="4" key="3">
    <citation type="submission" date="2025-09" db="UniProtKB">
        <authorList>
            <consortium name="Ensembl"/>
        </authorList>
    </citation>
    <scope>IDENTIFICATION</scope>
</reference>
<evidence type="ECO:0000256" key="3">
    <source>
        <dbReference type="ARBA" id="ARBA00022737"/>
    </source>
</evidence>
<reference evidence="4 5" key="1">
    <citation type="journal article" date="2010" name="Nature">
        <title>The sequence and de novo assembly of the giant panda genome.</title>
        <authorList>
            <person name="Li R."/>
            <person name="Fan W."/>
            <person name="Tian G."/>
            <person name="Zhu H."/>
            <person name="He L."/>
            <person name="Cai J."/>
            <person name="Huang Q."/>
            <person name="Cai Q."/>
            <person name="Li B."/>
            <person name="Bai Y."/>
            <person name="Zhang Z."/>
            <person name="Zhang Y."/>
            <person name="Wang W."/>
            <person name="Li J."/>
            <person name="Wei F."/>
            <person name="Li H."/>
            <person name="Jian M."/>
            <person name="Li J."/>
            <person name="Zhang Z."/>
            <person name="Nielsen R."/>
            <person name="Li D."/>
            <person name="Gu W."/>
            <person name="Yang Z."/>
            <person name="Xuan Z."/>
            <person name="Ryder O.A."/>
            <person name="Leung F.C."/>
            <person name="Zhou Y."/>
            <person name="Cao J."/>
            <person name="Sun X."/>
            <person name="Fu Y."/>
            <person name="Fang X."/>
            <person name="Guo X."/>
            <person name="Wang B."/>
            <person name="Hou R."/>
            <person name="Shen F."/>
            <person name="Mu B."/>
            <person name="Ni P."/>
            <person name="Lin R."/>
            <person name="Qian W."/>
            <person name="Wang G."/>
            <person name="Yu C."/>
            <person name="Nie W."/>
            <person name="Wang J."/>
            <person name="Wu Z."/>
            <person name="Liang H."/>
            <person name="Min J."/>
            <person name="Wu Q."/>
            <person name="Cheng S."/>
            <person name="Ruan J."/>
            <person name="Wang M."/>
            <person name="Shi Z."/>
            <person name="Wen M."/>
            <person name="Liu B."/>
            <person name="Ren X."/>
            <person name="Zheng H."/>
            <person name="Dong D."/>
            <person name="Cook K."/>
            <person name="Shan G."/>
            <person name="Zhang H."/>
            <person name="Kosiol C."/>
            <person name="Xie X."/>
            <person name="Lu Z."/>
            <person name="Zheng H."/>
            <person name="Li Y."/>
            <person name="Steiner C.C."/>
            <person name="Lam T.T."/>
            <person name="Lin S."/>
            <person name="Zhang Q."/>
            <person name="Li G."/>
            <person name="Tian J."/>
            <person name="Gong T."/>
            <person name="Liu H."/>
            <person name="Zhang D."/>
            <person name="Fang L."/>
            <person name="Ye C."/>
            <person name="Zhang J."/>
            <person name="Hu W."/>
            <person name="Xu A."/>
            <person name="Ren Y."/>
            <person name="Zhang G."/>
            <person name="Bruford M.W."/>
            <person name="Li Q."/>
            <person name="Ma L."/>
            <person name="Guo Y."/>
            <person name="An N."/>
            <person name="Hu Y."/>
            <person name="Zheng Y."/>
            <person name="Shi Y."/>
            <person name="Li Z."/>
            <person name="Liu Q."/>
            <person name="Chen Y."/>
            <person name="Zhao J."/>
            <person name="Qu N."/>
            <person name="Zhao S."/>
            <person name="Tian F."/>
            <person name="Wang X."/>
            <person name="Wang H."/>
            <person name="Xu L."/>
            <person name="Liu X."/>
            <person name="Vinar T."/>
            <person name="Wang Y."/>
            <person name="Lam T.W."/>
            <person name="Yiu S.M."/>
            <person name="Liu S."/>
            <person name="Zhang H."/>
            <person name="Li D."/>
            <person name="Huang Y."/>
            <person name="Wang X."/>
            <person name="Yang G."/>
            <person name="Jiang Z."/>
            <person name="Wang J."/>
            <person name="Qin N."/>
            <person name="Li L."/>
            <person name="Li J."/>
            <person name="Bolund L."/>
            <person name="Kristiansen K."/>
            <person name="Wong G.K."/>
            <person name="Olson M."/>
            <person name="Zhang X."/>
            <person name="Li S."/>
            <person name="Yang H."/>
            <person name="Wang J."/>
            <person name="Wang J."/>
        </authorList>
    </citation>
    <scope>NUCLEOTIDE SEQUENCE [LARGE SCALE GENOMIC DNA]</scope>
</reference>
<dbReference type="InParanoid" id="A0A7N5KDK1"/>
<evidence type="ECO:0000256" key="2">
    <source>
        <dbReference type="ARBA" id="ARBA00022490"/>
    </source>
</evidence>
<keyword evidence="5" id="KW-1185">Reference proteome</keyword>
<comment type="subcellular location">
    <subcellularLocation>
        <location evidence="1">Cytoplasm</location>
    </subcellularLocation>
</comment>
<proteinExistence type="predicted"/>
<evidence type="ECO:0000313" key="5">
    <source>
        <dbReference type="Proteomes" id="UP000008912"/>
    </source>
</evidence>
<dbReference type="Ensembl" id="ENSAMET00000038270.1">
    <property type="protein sequence ID" value="ENSAMEP00000038470.1"/>
    <property type="gene ID" value="ENSAMEG00000028527.1"/>
</dbReference>
<sequence length="82" mass="8677">IRLDDCSLGISHCEDLSSLLSTNRALTELNLTLLNGCCNLKSLQLESCDITHASCKDLSAVLSNKPSLIELCIGDNNVGDAG</sequence>
<reference evidence="4" key="2">
    <citation type="submission" date="2025-08" db="UniProtKB">
        <authorList>
            <consortium name="Ensembl"/>
        </authorList>
    </citation>
    <scope>IDENTIFICATION</scope>
</reference>
<dbReference type="InterPro" id="IPR032675">
    <property type="entry name" value="LRR_dom_sf"/>
</dbReference>
<dbReference type="GO" id="GO:0005737">
    <property type="term" value="C:cytoplasm"/>
    <property type="evidence" value="ECO:0007669"/>
    <property type="project" value="UniProtKB-SubCell"/>
</dbReference>
<dbReference type="Gene3D" id="3.80.10.10">
    <property type="entry name" value="Ribonuclease Inhibitor"/>
    <property type="match status" value="1"/>
</dbReference>
<organism evidence="4 5">
    <name type="scientific">Ailuropoda melanoleuca</name>
    <name type="common">Giant panda</name>
    <dbReference type="NCBI Taxonomy" id="9646"/>
    <lineage>
        <taxon>Eukaryota</taxon>
        <taxon>Metazoa</taxon>
        <taxon>Chordata</taxon>
        <taxon>Craniata</taxon>
        <taxon>Vertebrata</taxon>
        <taxon>Euteleostomi</taxon>
        <taxon>Mammalia</taxon>
        <taxon>Eutheria</taxon>
        <taxon>Laurasiatheria</taxon>
        <taxon>Carnivora</taxon>
        <taxon>Caniformia</taxon>
        <taxon>Ursidae</taxon>
        <taxon>Ailuropoda</taxon>
    </lineage>
</organism>
<evidence type="ECO:0000313" key="4">
    <source>
        <dbReference type="Ensembl" id="ENSAMEP00000038470.1"/>
    </source>
</evidence>
<dbReference type="PANTHER" id="PTHR45690:SF19">
    <property type="entry name" value="NACHT, LRR AND PYD DOMAINS-CONTAINING PROTEIN 3"/>
    <property type="match status" value="1"/>
</dbReference>
<protein>
    <submittedName>
        <fullName evidence="4">Uncharacterized protein</fullName>
    </submittedName>
</protein>
<dbReference type="AlphaFoldDB" id="A0A7N5KDK1"/>
<dbReference type="SUPFAM" id="SSF52047">
    <property type="entry name" value="RNI-like"/>
    <property type="match status" value="1"/>
</dbReference>
<dbReference type="InterPro" id="IPR050637">
    <property type="entry name" value="NLRP_innate_immun_reg"/>
</dbReference>
<accession>A0A7N5KDK1</accession>
<name>A0A7N5KDK1_AILME</name>
<dbReference type="Proteomes" id="UP000008912">
    <property type="component" value="Unassembled WGS sequence"/>
</dbReference>
<dbReference type="PANTHER" id="PTHR45690">
    <property type="entry name" value="NACHT, LRR AND PYD DOMAINS-CONTAINING PROTEIN 12"/>
    <property type="match status" value="1"/>
</dbReference>